<dbReference type="Proteomes" id="UP000422736">
    <property type="component" value="Chromosome 3"/>
</dbReference>
<dbReference type="EMBL" id="CP015056">
    <property type="protein sequence ID" value="QGN15650.1"/>
    <property type="molecule type" value="Genomic_DNA"/>
</dbReference>
<reference evidence="2 3" key="2">
    <citation type="submission" date="2019-11" db="EMBL/GenBank/DDBJ databases">
        <authorList>
            <person name="Lu H."/>
        </authorList>
    </citation>
    <scope>NUCLEOTIDE SEQUENCE [LARGE SCALE GENOMIC DNA]</scope>
    <source>
        <strain evidence="2 3">FIM1</strain>
    </source>
</reference>
<sequence>MLISLETIHQNISEMYPVLLKYWCSLALFKALHPVWYVFPCGFILFPLGLVALNKEAYSRLKQYQMQKTELDSKTVASLFFSRWSWHWNQVPAVNTEAYIFGDLSLKIASILENLSLLPEIMSPIFDGLESLSRLNNSKSNKRKNSQDKNTNAKLEASFYQDYDLMEDILFEFKTATAK</sequence>
<gene>
    <name evidence="2" type="ORF">FIM1_2343</name>
</gene>
<accession>A0ABX6ETI9</accession>
<proteinExistence type="predicted"/>
<evidence type="ECO:0000256" key="1">
    <source>
        <dbReference type="SAM" id="Phobius"/>
    </source>
</evidence>
<name>A0ABX6ETI9_KLUMA</name>
<evidence type="ECO:0000313" key="2">
    <source>
        <dbReference type="EMBL" id="QGN15650.1"/>
    </source>
</evidence>
<protein>
    <submittedName>
        <fullName evidence="2">Conserved hypothetical transmembrane protein</fullName>
    </submittedName>
</protein>
<keyword evidence="3" id="KW-1185">Reference proteome</keyword>
<evidence type="ECO:0000313" key="3">
    <source>
        <dbReference type="Proteomes" id="UP000422736"/>
    </source>
</evidence>
<keyword evidence="1 2" id="KW-0812">Transmembrane</keyword>
<organism evidence="2 3">
    <name type="scientific">Kluyveromyces marxianus</name>
    <name type="common">Yeast</name>
    <name type="synonym">Candida kefyr</name>
    <dbReference type="NCBI Taxonomy" id="4911"/>
    <lineage>
        <taxon>Eukaryota</taxon>
        <taxon>Fungi</taxon>
        <taxon>Dikarya</taxon>
        <taxon>Ascomycota</taxon>
        <taxon>Saccharomycotina</taxon>
        <taxon>Saccharomycetes</taxon>
        <taxon>Saccharomycetales</taxon>
        <taxon>Saccharomycetaceae</taxon>
        <taxon>Kluyveromyces</taxon>
    </lineage>
</organism>
<reference evidence="2 3" key="1">
    <citation type="submission" date="2016-03" db="EMBL/GenBank/DDBJ databases">
        <title>How can Kluyveromyces marxianus grow so fast - potential evolutionary course in Saccharomyces Complex revealed by comparative genomics.</title>
        <authorList>
            <person name="Mo W."/>
            <person name="Lu W."/>
            <person name="Yang X."/>
            <person name="Qi J."/>
            <person name="Lv H."/>
        </authorList>
    </citation>
    <scope>NUCLEOTIDE SEQUENCE [LARGE SCALE GENOMIC DNA]</scope>
    <source>
        <strain evidence="2 3">FIM1</strain>
    </source>
</reference>
<keyword evidence="1" id="KW-1133">Transmembrane helix</keyword>
<feature type="transmembrane region" description="Helical" evidence="1">
    <location>
        <begin position="35"/>
        <end position="53"/>
    </location>
</feature>
<keyword evidence="1" id="KW-0472">Membrane</keyword>